<protein>
    <submittedName>
        <fullName evidence="1">Uncharacterized protein</fullName>
    </submittedName>
</protein>
<accession>A0A7G9Z1Y3</accession>
<proteinExistence type="predicted"/>
<dbReference type="EMBL" id="MT631574">
    <property type="protein sequence ID" value="QNO54267.1"/>
    <property type="molecule type" value="Genomic_DNA"/>
</dbReference>
<organism evidence="1">
    <name type="scientific">Candidatus Methanophaga sp. ANME-1 ERB7</name>
    <dbReference type="NCBI Taxonomy" id="2759913"/>
    <lineage>
        <taxon>Archaea</taxon>
        <taxon>Methanobacteriati</taxon>
        <taxon>Methanobacteriota</taxon>
        <taxon>Stenosarchaea group</taxon>
        <taxon>Methanomicrobia</taxon>
        <taxon>Candidatus Methanophagales</taxon>
        <taxon>Candidatus Methanophagaceae</taxon>
        <taxon>Candidatus Methanophaga</taxon>
    </lineage>
</organism>
<evidence type="ECO:0000313" key="1">
    <source>
        <dbReference type="EMBL" id="QNO54267.1"/>
    </source>
</evidence>
<name>A0A7G9Z1Y3_9EURY</name>
<gene>
    <name evidence="1" type="ORF">FGBIHFOD_00007</name>
</gene>
<sequence length="40" mass="4627">MLEVYKEMENLAKAKKNPVKHIAIDVIRFVKPAMDKVKSL</sequence>
<reference evidence="1" key="1">
    <citation type="submission" date="2020-06" db="EMBL/GenBank/DDBJ databases">
        <title>Unique genomic features of the anaerobic methanotrophic archaea.</title>
        <authorList>
            <person name="Chadwick G.L."/>
            <person name="Skennerton C.T."/>
            <person name="Laso-Perez R."/>
            <person name="Leu A.O."/>
            <person name="Speth D.R."/>
            <person name="Yu H."/>
            <person name="Morgan-Lang C."/>
            <person name="Hatzenpichler R."/>
            <person name="Goudeau D."/>
            <person name="Malmstrom R."/>
            <person name="Brazelton W.J."/>
            <person name="Woyke T."/>
            <person name="Hallam S.J."/>
            <person name="Tyson G.W."/>
            <person name="Wegener G."/>
            <person name="Boetius A."/>
            <person name="Orphan V."/>
        </authorList>
    </citation>
    <scope>NUCLEOTIDE SEQUENCE</scope>
</reference>
<dbReference type="AlphaFoldDB" id="A0A7G9Z1Y3"/>